<gene>
    <name evidence="8" type="primary">mesJ</name>
    <name evidence="6" type="synonym">tilS</name>
    <name evidence="8" type="ORF">m07a_12470</name>
</gene>
<evidence type="ECO:0000256" key="2">
    <source>
        <dbReference type="ARBA" id="ARBA00022694"/>
    </source>
</evidence>
<dbReference type="PATRIC" id="fig|1094496.3.peg.1317"/>
<comment type="subcellular location">
    <subcellularLocation>
        <location evidence="6">Cytoplasm</location>
    </subcellularLocation>
</comment>
<organism evidence="8 9">
    <name type="scientific">Bartonella schoenbuchensis m07a</name>
    <dbReference type="NCBI Taxonomy" id="1094496"/>
    <lineage>
        <taxon>Bacteria</taxon>
        <taxon>Pseudomonadati</taxon>
        <taxon>Pseudomonadota</taxon>
        <taxon>Alphaproteobacteria</taxon>
        <taxon>Hyphomicrobiales</taxon>
        <taxon>Bartonellaceae</taxon>
        <taxon>Bartonella</taxon>
    </lineage>
</organism>
<feature type="domain" description="tRNA(Ile)-lysidine/2-thiocytidine synthase N-terminal" evidence="7">
    <location>
        <begin position="346"/>
        <end position="404"/>
    </location>
</feature>
<keyword evidence="1 6" id="KW-0436">Ligase</keyword>
<reference evidence="8 9" key="1">
    <citation type="journal article" date="2013" name="PLoS Genet.">
        <title>A gene transfer agent and a dynamic repertoire of secretion systems hold the keys to the explosive radiation of the emerging pathogen Bartonella.</title>
        <authorList>
            <person name="Guy L."/>
            <person name="Nystedt B."/>
            <person name="Toft C."/>
            <person name="Zaremba-Niedzwiedzka K."/>
            <person name="Berglund E.C."/>
            <person name="Granberg F."/>
            <person name="Naslund K."/>
            <person name="Eriksson A.S."/>
            <person name="Andersson S.G."/>
        </authorList>
    </citation>
    <scope>NUCLEOTIDE SEQUENCE [LARGE SCALE GENOMIC DNA]</scope>
    <source>
        <strain evidence="9">m07a</strain>
    </source>
</reference>
<evidence type="ECO:0000256" key="5">
    <source>
        <dbReference type="ARBA" id="ARBA00048539"/>
    </source>
</evidence>
<dbReference type="Pfam" id="PF01171">
    <property type="entry name" value="ATP_bind_3"/>
    <property type="match status" value="2"/>
</dbReference>
<evidence type="ECO:0000256" key="6">
    <source>
        <dbReference type="HAMAP-Rule" id="MF_01161"/>
    </source>
</evidence>
<dbReference type="SUPFAM" id="SSF52402">
    <property type="entry name" value="Adenine nucleotide alpha hydrolases-like"/>
    <property type="match status" value="2"/>
</dbReference>
<keyword evidence="4 6" id="KW-0067">ATP-binding</keyword>
<feature type="domain" description="tRNA(Ile)-lysidine/2-thiocytidine synthase N-terminal" evidence="7">
    <location>
        <begin position="19"/>
        <end position="139"/>
    </location>
</feature>
<keyword evidence="6" id="KW-0963">Cytoplasm</keyword>
<keyword evidence="3 6" id="KW-0547">Nucleotide-binding</keyword>
<accession>N6VBJ0</accession>
<name>N6VBJ0_9HYPH</name>
<dbReference type="GO" id="GO:0005737">
    <property type="term" value="C:cytoplasm"/>
    <property type="evidence" value="ECO:0007669"/>
    <property type="project" value="UniProtKB-SubCell"/>
</dbReference>
<evidence type="ECO:0000256" key="3">
    <source>
        <dbReference type="ARBA" id="ARBA00022741"/>
    </source>
</evidence>
<dbReference type="HAMAP" id="MF_01161">
    <property type="entry name" value="tRNA_Ile_lys_synt"/>
    <property type="match status" value="1"/>
</dbReference>
<dbReference type="InterPro" id="IPR012795">
    <property type="entry name" value="tRNA_Ile_lys_synt_N"/>
</dbReference>
<dbReference type="CDD" id="cd01992">
    <property type="entry name" value="TilS_N"/>
    <property type="match status" value="1"/>
</dbReference>
<dbReference type="HOGENOM" id="CLU_018869_3_3_5"/>
<keyword evidence="9" id="KW-1185">Reference proteome</keyword>
<dbReference type="Gene3D" id="3.40.50.620">
    <property type="entry name" value="HUPs"/>
    <property type="match status" value="2"/>
</dbReference>
<dbReference type="AlphaFoldDB" id="N6VBJ0"/>
<dbReference type="GO" id="GO:0005524">
    <property type="term" value="F:ATP binding"/>
    <property type="evidence" value="ECO:0007669"/>
    <property type="project" value="UniProtKB-UniRule"/>
</dbReference>
<evidence type="ECO:0000313" key="8">
    <source>
        <dbReference type="EMBL" id="ENN90626.1"/>
    </source>
</evidence>
<comment type="function">
    <text evidence="6">Ligates lysine onto the cytidine present at position 34 of the AUA codon-specific tRNA(Ile) that contains the anticodon CAU, in an ATP-dependent manner. Cytidine is converted to lysidine, thus changing the amino acid specificity of the tRNA from methionine to isoleucine.</text>
</comment>
<comment type="caution">
    <text evidence="8">The sequence shown here is derived from an EMBL/GenBank/DDBJ whole genome shotgun (WGS) entry which is preliminary data.</text>
</comment>
<dbReference type="GO" id="GO:0006400">
    <property type="term" value="P:tRNA modification"/>
    <property type="evidence" value="ECO:0007669"/>
    <property type="project" value="UniProtKB-UniRule"/>
</dbReference>
<dbReference type="InterPro" id="IPR012094">
    <property type="entry name" value="tRNA_Ile_lys_synt"/>
</dbReference>
<keyword evidence="2 6" id="KW-0819">tRNA processing</keyword>
<dbReference type="PANTHER" id="PTHR43033">
    <property type="entry name" value="TRNA(ILE)-LYSIDINE SYNTHASE-RELATED"/>
    <property type="match status" value="1"/>
</dbReference>
<evidence type="ECO:0000313" key="9">
    <source>
        <dbReference type="Proteomes" id="UP000014242"/>
    </source>
</evidence>
<dbReference type="NCBIfam" id="TIGR02432">
    <property type="entry name" value="lysidine_TilS_N"/>
    <property type="match status" value="1"/>
</dbReference>
<dbReference type="GO" id="GO:0032267">
    <property type="term" value="F:tRNA(Ile)-lysidine synthase activity"/>
    <property type="evidence" value="ECO:0007669"/>
    <property type="project" value="UniProtKB-EC"/>
</dbReference>
<dbReference type="PANTHER" id="PTHR43033:SF1">
    <property type="entry name" value="TRNA(ILE)-LYSIDINE SYNTHASE-RELATED"/>
    <property type="match status" value="1"/>
</dbReference>
<protein>
    <recommendedName>
        <fullName evidence="6">tRNA(Ile)-lysidine synthase</fullName>
        <ecNumber evidence="6">6.3.4.19</ecNumber>
    </recommendedName>
    <alternativeName>
        <fullName evidence="6">tRNA(Ile)-2-lysyl-cytidine synthase</fullName>
    </alternativeName>
    <alternativeName>
        <fullName evidence="6">tRNA(Ile)-lysidine synthetase</fullName>
    </alternativeName>
</protein>
<comment type="catalytic activity">
    <reaction evidence="5 6">
        <text>cytidine(34) in tRNA(Ile2) + L-lysine + ATP = lysidine(34) in tRNA(Ile2) + AMP + diphosphate + H(+)</text>
        <dbReference type="Rhea" id="RHEA:43744"/>
        <dbReference type="Rhea" id="RHEA-COMP:10625"/>
        <dbReference type="Rhea" id="RHEA-COMP:10670"/>
        <dbReference type="ChEBI" id="CHEBI:15378"/>
        <dbReference type="ChEBI" id="CHEBI:30616"/>
        <dbReference type="ChEBI" id="CHEBI:32551"/>
        <dbReference type="ChEBI" id="CHEBI:33019"/>
        <dbReference type="ChEBI" id="CHEBI:82748"/>
        <dbReference type="ChEBI" id="CHEBI:83665"/>
        <dbReference type="ChEBI" id="CHEBI:456215"/>
        <dbReference type="EC" id="6.3.4.19"/>
    </reaction>
</comment>
<dbReference type="Proteomes" id="UP000014242">
    <property type="component" value="Unassembled WGS sequence"/>
</dbReference>
<dbReference type="eggNOG" id="COG0037">
    <property type="taxonomic scope" value="Bacteria"/>
</dbReference>
<dbReference type="InterPro" id="IPR014729">
    <property type="entry name" value="Rossmann-like_a/b/a_fold"/>
</dbReference>
<comment type="domain">
    <text evidence="6">The N-terminal region contains the highly conserved SGGXDS motif, predicted to be a P-loop motif involved in ATP binding.</text>
</comment>
<evidence type="ECO:0000256" key="1">
    <source>
        <dbReference type="ARBA" id="ARBA00022598"/>
    </source>
</evidence>
<sequence>MLIQLAEIFKKSDFTHCQKLIVAASGGGDSLALLFLLKDYFKTLLSPPEIIVVTVDHQLREESACEAQKVAEICRAYQIKHVIVRWEGTKPKTDISQKARVARYDLLFQEAEKQGATLIMTGHTLNDQVETYYMRCQRVLKDKAVSQQGGRGDEVFALRSKGEGGVSVEQGDEAAGAQCGVEAVGVSQQGGRGDEIFSLRSKGEGGVGVEQGDEAAGAQCGVGAAGVSQEGGRGDEVFALRSKGEADVGVEQGDEAAGAQCGVEVVGVSQKGGRGDEVFALRSKGEGGVGVEQGDEAAGARCGVEAAGVSQQEGRGDYNNTWEEMGVIGSLKGANVLKDNGELIERGLSCIAREALLRRKVRLIRPLLGIKRDTLRAYLRLRGIEWIDDPTNDDLRFERVRVRRSIHFKDFSEVAQKVNEAALKRRQYAQMIADLILALDIVVEYGRCFIKRPEPFLCRHPGFPFVVGLFAVLMGGSPYLLASQKLSALNQKLCLHSLEKKRFTLAGSLIEYSQKGIAFWREARNIQEAIILPGQTFLWDGRYQITNHERDALKVRAADLVHLKQFFRHGKYFSNTHIIGEGEVIGDMVDFEAMVDRKRPHFPSLQSLPLVLGAKGIDIPELSHLSCCHKVTVQRILAPFNWLSLREDAALINVVEPFFNIT</sequence>
<dbReference type="EMBL" id="AGWC01000009">
    <property type="protein sequence ID" value="ENN90626.1"/>
    <property type="molecule type" value="Genomic_DNA"/>
</dbReference>
<evidence type="ECO:0000259" key="7">
    <source>
        <dbReference type="Pfam" id="PF01171"/>
    </source>
</evidence>
<feature type="binding site" evidence="6">
    <location>
        <begin position="25"/>
        <end position="30"/>
    </location>
    <ligand>
        <name>ATP</name>
        <dbReference type="ChEBI" id="CHEBI:30616"/>
    </ligand>
</feature>
<dbReference type="RefSeq" id="WP_010704322.1">
    <property type="nucleotide sequence ID" value="NZ_KB915629.1"/>
</dbReference>
<dbReference type="InterPro" id="IPR011063">
    <property type="entry name" value="TilS/TtcA_N"/>
</dbReference>
<comment type="similarity">
    <text evidence="6">Belongs to the tRNA(Ile)-lysidine synthase family.</text>
</comment>
<dbReference type="EC" id="6.3.4.19" evidence="6"/>
<proteinExistence type="inferred from homology"/>
<evidence type="ECO:0000256" key="4">
    <source>
        <dbReference type="ARBA" id="ARBA00022840"/>
    </source>
</evidence>